<keyword evidence="4" id="KW-0723">Serine/threonine-protein kinase</keyword>
<comment type="caution">
    <text evidence="12">The sequence shown here is derived from an EMBL/GenBank/DDBJ whole genome shotgun (WGS) entry which is preliminary data.</text>
</comment>
<evidence type="ECO:0000256" key="5">
    <source>
        <dbReference type="ARBA" id="ARBA00022679"/>
    </source>
</evidence>
<dbReference type="OrthoDB" id="1704823at2759"/>
<dbReference type="InterPro" id="IPR011009">
    <property type="entry name" value="Kinase-like_dom_sf"/>
</dbReference>
<keyword evidence="13" id="KW-1185">Reference proteome</keyword>
<evidence type="ECO:0000256" key="1">
    <source>
        <dbReference type="ARBA" id="ARBA00008536"/>
    </source>
</evidence>
<evidence type="ECO:0000259" key="11">
    <source>
        <dbReference type="PROSITE" id="PS50011"/>
    </source>
</evidence>
<dbReference type="Pfam" id="PF00069">
    <property type="entry name" value="Pkinase"/>
    <property type="match status" value="1"/>
</dbReference>
<dbReference type="PROSITE" id="PS00108">
    <property type="entry name" value="PROTEIN_KINASE_ST"/>
    <property type="match status" value="1"/>
</dbReference>
<evidence type="ECO:0000256" key="8">
    <source>
        <dbReference type="ARBA" id="ARBA00022840"/>
    </source>
</evidence>
<keyword evidence="5" id="KW-0808">Transferase</keyword>
<dbReference type="GO" id="GO:0030246">
    <property type="term" value="F:carbohydrate binding"/>
    <property type="evidence" value="ECO:0007669"/>
    <property type="project" value="UniProtKB-KW"/>
</dbReference>
<dbReference type="SMART" id="SM00220">
    <property type="entry name" value="S_TKc"/>
    <property type="match status" value="1"/>
</dbReference>
<evidence type="ECO:0000256" key="10">
    <source>
        <dbReference type="ARBA" id="ARBA00048679"/>
    </source>
</evidence>
<organism evidence="12 13">
    <name type="scientific">Senna tora</name>
    <dbReference type="NCBI Taxonomy" id="362788"/>
    <lineage>
        <taxon>Eukaryota</taxon>
        <taxon>Viridiplantae</taxon>
        <taxon>Streptophyta</taxon>
        <taxon>Embryophyta</taxon>
        <taxon>Tracheophyta</taxon>
        <taxon>Spermatophyta</taxon>
        <taxon>Magnoliopsida</taxon>
        <taxon>eudicotyledons</taxon>
        <taxon>Gunneridae</taxon>
        <taxon>Pentapetalae</taxon>
        <taxon>rosids</taxon>
        <taxon>fabids</taxon>
        <taxon>Fabales</taxon>
        <taxon>Fabaceae</taxon>
        <taxon>Caesalpinioideae</taxon>
        <taxon>Cassia clade</taxon>
        <taxon>Senna</taxon>
    </lineage>
</organism>
<dbReference type="SUPFAM" id="SSF56112">
    <property type="entry name" value="Protein kinase-like (PK-like)"/>
    <property type="match status" value="1"/>
</dbReference>
<dbReference type="GO" id="GO:0005524">
    <property type="term" value="F:ATP binding"/>
    <property type="evidence" value="ECO:0007669"/>
    <property type="project" value="UniProtKB-KW"/>
</dbReference>
<keyword evidence="12" id="KW-0430">Lectin</keyword>
<comment type="catalytic activity">
    <reaction evidence="9">
        <text>L-threonyl-[protein] + ATP = O-phospho-L-threonyl-[protein] + ADP + H(+)</text>
        <dbReference type="Rhea" id="RHEA:46608"/>
        <dbReference type="Rhea" id="RHEA-COMP:11060"/>
        <dbReference type="Rhea" id="RHEA-COMP:11605"/>
        <dbReference type="ChEBI" id="CHEBI:15378"/>
        <dbReference type="ChEBI" id="CHEBI:30013"/>
        <dbReference type="ChEBI" id="CHEBI:30616"/>
        <dbReference type="ChEBI" id="CHEBI:61977"/>
        <dbReference type="ChEBI" id="CHEBI:456216"/>
        <dbReference type="EC" id="2.7.11.1"/>
    </reaction>
</comment>
<dbReference type="Gene3D" id="1.10.510.10">
    <property type="entry name" value="Transferase(Phosphotransferase) domain 1"/>
    <property type="match status" value="1"/>
</dbReference>
<dbReference type="PROSITE" id="PS50011">
    <property type="entry name" value="PROTEIN_KINASE_DOM"/>
    <property type="match status" value="1"/>
</dbReference>
<dbReference type="InterPro" id="IPR008271">
    <property type="entry name" value="Ser/Thr_kinase_AS"/>
</dbReference>
<keyword evidence="7 12" id="KW-0418">Kinase</keyword>
<evidence type="ECO:0000256" key="7">
    <source>
        <dbReference type="ARBA" id="ARBA00022777"/>
    </source>
</evidence>
<evidence type="ECO:0000256" key="9">
    <source>
        <dbReference type="ARBA" id="ARBA00047899"/>
    </source>
</evidence>
<keyword evidence="12" id="KW-0675">Receptor</keyword>
<evidence type="ECO:0000256" key="4">
    <source>
        <dbReference type="ARBA" id="ARBA00022527"/>
    </source>
</evidence>
<sequence length="279" mass="32226">MGNFLLIYDYMENGSLDKRVFECEESKMLNFEERLRILRNVASGILYLHEGWESKVLHRDIKASNVLLDKDMNGRLGDFGLARVHDDHHQVSCTTKVVGTLGYMAPEVIKTGRASTQTDVYMFGILILEVMCGRRPIEEGKASLVEWVWELMVKGQIVNAIDVRMREELGGIMNEEDVERVLNLGLLCAYPEPKARPKMRQVVKILEGRNNEEDGEYNESEDMRIYLLQRMKSSTDEWCDQYSHYFNFSSHPTFEDIINPHIHSSSISFTYTDSIIDGR</sequence>
<dbReference type="EC" id="2.7.11.1" evidence="3"/>
<keyword evidence="6" id="KW-0547">Nucleotide-binding</keyword>
<dbReference type="InterPro" id="IPR050528">
    <property type="entry name" value="L-type_Lectin-RKs"/>
</dbReference>
<comment type="similarity">
    <text evidence="2">In the C-terminal section; belongs to the protein kinase superfamily. Ser/Thr protein kinase family.</text>
</comment>
<comment type="catalytic activity">
    <reaction evidence="10">
        <text>L-seryl-[protein] + ATP = O-phospho-L-seryl-[protein] + ADP + H(+)</text>
        <dbReference type="Rhea" id="RHEA:17989"/>
        <dbReference type="Rhea" id="RHEA-COMP:9863"/>
        <dbReference type="Rhea" id="RHEA-COMP:11604"/>
        <dbReference type="ChEBI" id="CHEBI:15378"/>
        <dbReference type="ChEBI" id="CHEBI:29999"/>
        <dbReference type="ChEBI" id="CHEBI:30616"/>
        <dbReference type="ChEBI" id="CHEBI:83421"/>
        <dbReference type="ChEBI" id="CHEBI:456216"/>
        <dbReference type="EC" id="2.7.11.1"/>
    </reaction>
</comment>
<dbReference type="PANTHER" id="PTHR27007">
    <property type="match status" value="1"/>
</dbReference>
<accession>A0A834X9N8</accession>
<evidence type="ECO:0000313" key="12">
    <source>
        <dbReference type="EMBL" id="KAF7840277.1"/>
    </source>
</evidence>
<feature type="domain" description="Protein kinase" evidence="11">
    <location>
        <begin position="1"/>
        <end position="227"/>
    </location>
</feature>
<dbReference type="FunFam" id="1.10.510.10:FF:000108">
    <property type="entry name" value="L-type lectin-domain containing receptor kinase S.4"/>
    <property type="match status" value="1"/>
</dbReference>
<evidence type="ECO:0000256" key="2">
    <source>
        <dbReference type="ARBA" id="ARBA00010217"/>
    </source>
</evidence>
<dbReference type="InterPro" id="IPR000719">
    <property type="entry name" value="Prot_kinase_dom"/>
</dbReference>
<name>A0A834X9N8_9FABA</name>
<keyword evidence="8" id="KW-0067">ATP-binding</keyword>
<protein>
    <recommendedName>
        <fullName evidence="3">non-specific serine/threonine protein kinase</fullName>
        <ecNumber evidence="3">2.7.11.1</ecNumber>
    </recommendedName>
</protein>
<proteinExistence type="inferred from homology"/>
<evidence type="ECO:0000313" key="13">
    <source>
        <dbReference type="Proteomes" id="UP000634136"/>
    </source>
</evidence>
<dbReference type="GO" id="GO:0004674">
    <property type="term" value="F:protein serine/threonine kinase activity"/>
    <property type="evidence" value="ECO:0007669"/>
    <property type="project" value="UniProtKB-KW"/>
</dbReference>
<evidence type="ECO:0000256" key="3">
    <source>
        <dbReference type="ARBA" id="ARBA00012513"/>
    </source>
</evidence>
<comment type="similarity">
    <text evidence="1">In the N-terminal section; belongs to the leguminous lectin family.</text>
</comment>
<gene>
    <name evidence="12" type="ORF">G2W53_002575</name>
</gene>
<dbReference type="AlphaFoldDB" id="A0A834X9N8"/>
<dbReference type="Proteomes" id="UP000634136">
    <property type="component" value="Unassembled WGS sequence"/>
</dbReference>
<reference evidence="12" key="1">
    <citation type="submission" date="2020-09" db="EMBL/GenBank/DDBJ databases">
        <title>Genome-Enabled Discovery of Anthraquinone Biosynthesis in Senna tora.</title>
        <authorList>
            <person name="Kang S.-H."/>
            <person name="Pandey R.P."/>
            <person name="Lee C.-M."/>
            <person name="Sim J.-S."/>
            <person name="Jeong J.-T."/>
            <person name="Choi B.-S."/>
            <person name="Jung M."/>
            <person name="Ginzburg D."/>
            <person name="Zhao K."/>
            <person name="Won S.Y."/>
            <person name="Oh T.-J."/>
            <person name="Yu Y."/>
            <person name="Kim N.-H."/>
            <person name="Lee O.R."/>
            <person name="Lee T.-H."/>
            <person name="Bashyal P."/>
            <person name="Kim T.-S."/>
            <person name="Lee W.-H."/>
            <person name="Kawkins C."/>
            <person name="Kim C.-K."/>
            <person name="Kim J.S."/>
            <person name="Ahn B.O."/>
            <person name="Rhee S.Y."/>
            <person name="Sohng J.K."/>
        </authorList>
    </citation>
    <scope>NUCLEOTIDE SEQUENCE</scope>
    <source>
        <tissue evidence="12">Leaf</tissue>
    </source>
</reference>
<evidence type="ECO:0000256" key="6">
    <source>
        <dbReference type="ARBA" id="ARBA00022741"/>
    </source>
</evidence>
<dbReference type="EMBL" id="JAAIUW010000002">
    <property type="protein sequence ID" value="KAF7840277.1"/>
    <property type="molecule type" value="Genomic_DNA"/>
</dbReference>